<dbReference type="AlphaFoldDB" id="A0A7H1B360"/>
<feature type="transmembrane region" description="Helical" evidence="1">
    <location>
        <begin position="56"/>
        <end position="74"/>
    </location>
</feature>
<sequence>MNRRAHVCLVLLAGASGAVDGLAFTVLGTVFAGVMTGNLVLLGVSAGGGDAADVAAPLYALGGYALGAALAALVCRGAPARSGGGWPGRVVACLAGQAALLGFVAVVCAVLDGRPAGVWRTALLVVSALAMGGQSGAMVAAGASPTTYFTGTLTTLVTGLVDGSGRGAGQVWGAARLLAVAGGAACAVAVHRGAPVWAFVPPVVLTAAAVLCQKPAHRLRTAGTTVHENPLRDTHDGRH</sequence>
<dbReference type="InterPro" id="IPR010699">
    <property type="entry name" value="DUF1275"/>
</dbReference>
<keyword evidence="1" id="KW-1133">Transmembrane helix</keyword>
<keyword evidence="3" id="KW-1185">Reference proteome</keyword>
<dbReference type="PANTHER" id="PTHR37314:SF4">
    <property type="entry name" value="UPF0700 TRANSMEMBRANE PROTEIN YOAK"/>
    <property type="match status" value="1"/>
</dbReference>
<dbReference type="RefSeq" id="WP_188335919.1">
    <property type="nucleotide sequence ID" value="NZ_CP061281.1"/>
</dbReference>
<gene>
    <name evidence="2" type="ORF">IAG42_05700</name>
</gene>
<protein>
    <submittedName>
        <fullName evidence="2">DUF1275 family protein</fullName>
    </submittedName>
</protein>
<proteinExistence type="predicted"/>
<keyword evidence="1" id="KW-0812">Transmembrane</keyword>
<evidence type="ECO:0000313" key="3">
    <source>
        <dbReference type="Proteomes" id="UP000516428"/>
    </source>
</evidence>
<evidence type="ECO:0000256" key="1">
    <source>
        <dbReference type="SAM" id="Phobius"/>
    </source>
</evidence>
<feature type="transmembrane region" description="Helical" evidence="1">
    <location>
        <begin position="123"/>
        <end position="141"/>
    </location>
</feature>
<dbReference type="KEGG" id="sxn:IAG42_05700"/>
<reference evidence="2 3" key="1">
    <citation type="submission" date="2020-09" db="EMBL/GenBank/DDBJ databases">
        <title>A novel species.</title>
        <authorList>
            <person name="Gao J."/>
        </authorList>
    </citation>
    <scope>NUCLEOTIDE SEQUENCE [LARGE SCALE GENOMIC DNA]</scope>
    <source>
        <strain evidence="2 3">CRXT-Y-14</strain>
    </source>
</reference>
<dbReference type="EMBL" id="CP061281">
    <property type="protein sequence ID" value="QNS03165.1"/>
    <property type="molecule type" value="Genomic_DNA"/>
</dbReference>
<dbReference type="Proteomes" id="UP000516428">
    <property type="component" value="Chromosome"/>
</dbReference>
<dbReference type="Pfam" id="PF06912">
    <property type="entry name" value="DUF1275"/>
    <property type="match status" value="1"/>
</dbReference>
<organism evidence="2 3">
    <name type="scientific">Streptomyces xanthii</name>
    <dbReference type="NCBI Taxonomy" id="2768069"/>
    <lineage>
        <taxon>Bacteria</taxon>
        <taxon>Bacillati</taxon>
        <taxon>Actinomycetota</taxon>
        <taxon>Actinomycetes</taxon>
        <taxon>Kitasatosporales</taxon>
        <taxon>Streptomycetaceae</taxon>
        <taxon>Streptomyces</taxon>
    </lineage>
</organism>
<dbReference type="PANTHER" id="PTHR37314">
    <property type="entry name" value="SLR0142 PROTEIN"/>
    <property type="match status" value="1"/>
</dbReference>
<name>A0A7H1B360_9ACTN</name>
<accession>A0A7H1B360</accession>
<keyword evidence="1" id="KW-0472">Membrane</keyword>
<feature type="transmembrane region" description="Helical" evidence="1">
    <location>
        <begin position="86"/>
        <end position="111"/>
    </location>
</feature>
<evidence type="ECO:0000313" key="2">
    <source>
        <dbReference type="EMBL" id="QNS03165.1"/>
    </source>
</evidence>